<dbReference type="AlphaFoldDB" id="A0A6C0JX75"/>
<reference evidence="2" key="1">
    <citation type="journal article" date="2020" name="Nature">
        <title>Giant virus diversity and host interactions through global metagenomics.</title>
        <authorList>
            <person name="Schulz F."/>
            <person name="Roux S."/>
            <person name="Paez-Espino D."/>
            <person name="Jungbluth S."/>
            <person name="Walsh D.A."/>
            <person name="Denef V.J."/>
            <person name="McMahon K.D."/>
            <person name="Konstantinidis K.T."/>
            <person name="Eloe-Fadrosh E.A."/>
            <person name="Kyrpides N.C."/>
            <person name="Woyke T."/>
        </authorList>
    </citation>
    <scope>NUCLEOTIDE SEQUENCE</scope>
    <source>
        <strain evidence="2">GVMAG-S-1101164-105</strain>
    </source>
</reference>
<name>A0A6C0JX75_9ZZZZ</name>
<evidence type="ECO:0000256" key="1">
    <source>
        <dbReference type="SAM" id="Phobius"/>
    </source>
</evidence>
<organism evidence="2">
    <name type="scientific">viral metagenome</name>
    <dbReference type="NCBI Taxonomy" id="1070528"/>
    <lineage>
        <taxon>unclassified sequences</taxon>
        <taxon>metagenomes</taxon>
        <taxon>organismal metagenomes</taxon>
    </lineage>
</organism>
<protein>
    <submittedName>
        <fullName evidence="2">Uncharacterized protein</fullName>
    </submittedName>
</protein>
<feature type="transmembrane region" description="Helical" evidence="1">
    <location>
        <begin position="35"/>
        <end position="55"/>
    </location>
</feature>
<keyword evidence="1" id="KW-0812">Transmembrane</keyword>
<proteinExistence type="predicted"/>
<keyword evidence="1" id="KW-0472">Membrane</keyword>
<sequence>MKPNVLCDPYIWEYPPVILNTNPFKHVAYTCSSELVNQMVLIVLIFTSFGGVVTLTTNNIYGIFAGLIVGVLFAIPNFVNIMFIRKQSENFKDSKAPDTAVLPSVDVIGSKNSGIESKPYKTSPSARNPFMNVLIDELKYNPNRPRAESVLDPVVKVKLDDFFRTEFFNDPTDVFGRSQGQRQFITMPATSIPNDVDSYQNWLYRIPGKTCKEGNPNACVPGTNGGVVPWLSK</sequence>
<feature type="transmembrane region" description="Helical" evidence="1">
    <location>
        <begin position="61"/>
        <end position="84"/>
    </location>
</feature>
<dbReference type="EMBL" id="MN740738">
    <property type="protein sequence ID" value="QHU09531.1"/>
    <property type="molecule type" value="Genomic_DNA"/>
</dbReference>
<evidence type="ECO:0000313" key="2">
    <source>
        <dbReference type="EMBL" id="QHU09531.1"/>
    </source>
</evidence>
<keyword evidence="1" id="KW-1133">Transmembrane helix</keyword>
<accession>A0A6C0JX75</accession>